<proteinExistence type="inferred from homology"/>
<feature type="domain" description="ABC transporter" evidence="5">
    <location>
        <begin position="6"/>
        <end position="241"/>
    </location>
</feature>
<keyword evidence="3" id="KW-0547">Nucleotide-binding</keyword>
<protein>
    <submittedName>
        <fullName evidence="6">Amino acid ABC transporter ATP-binding protein</fullName>
    </submittedName>
</protein>
<dbReference type="PROSITE" id="PS50893">
    <property type="entry name" value="ABC_TRANSPORTER_2"/>
    <property type="match status" value="1"/>
</dbReference>
<dbReference type="PANTHER" id="PTHR43166">
    <property type="entry name" value="AMINO ACID IMPORT ATP-BINDING PROTEIN"/>
    <property type="match status" value="1"/>
</dbReference>
<dbReference type="InterPro" id="IPR017871">
    <property type="entry name" value="ABC_transporter-like_CS"/>
</dbReference>
<dbReference type="SMART" id="SM00382">
    <property type="entry name" value="AAA"/>
    <property type="match status" value="1"/>
</dbReference>
<dbReference type="RefSeq" id="WP_120357413.1">
    <property type="nucleotide sequence ID" value="NZ_CP017982.1"/>
</dbReference>
<name>A0A386RER6_LACHE</name>
<comment type="similarity">
    <text evidence="1">Belongs to the ABC transporter superfamily.</text>
</comment>
<keyword evidence="2" id="KW-0813">Transport</keyword>
<dbReference type="Gene3D" id="3.40.50.300">
    <property type="entry name" value="P-loop containing nucleotide triphosphate hydrolases"/>
    <property type="match status" value="1"/>
</dbReference>
<dbReference type="SUPFAM" id="SSF52540">
    <property type="entry name" value="P-loop containing nucleoside triphosphate hydrolases"/>
    <property type="match status" value="1"/>
</dbReference>
<evidence type="ECO:0000256" key="1">
    <source>
        <dbReference type="ARBA" id="ARBA00005417"/>
    </source>
</evidence>
<dbReference type="GO" id="GO:0015424">
    <property type="term" value="F:ABC-type amino acid transporter activity"/>
    <property type="evidence" value="ECO:0007669"/>
    <property type="project" value="InterPro"/>
</dbReference>
<evidence type="ECO:0000256" key="2">
    <source>
        <dbReference type="ARBA" id="ARBA00022448"/>
    </source>
</evidence>
<reference evidence="6 7" key="1">
    <citation type="submission" date="2016-10" db="EMBL/GenBank/DDBJ databases">
        <title>Complete genomic sequencing of Lactobacillus helveticus LH99 and comparative genome analysis.</title>
        <authorList>
            <person name="Li N."/>
            <person name="You C."/>
            <person name="Liu Z."/>
        </authorList>
    </citation>
    <scope>NUCLEOTIDE SEQUENCE [LARGE SCALE GENOMIC DNA]</scope>
    <source>
        <strain evidence="6 7">LH99</strain>
    </source>
</reference>
<dbReference type="EMBL" id="CP017982">
    <property type="protein sequence ID" value="AYE61564.1"/>
    <property type="molecule type" value="Genomic_DNA"/>
</dbReference>
<dbReference type="PANTHER" id="PTHR43166:SF4">
    <property type="entry name" value="PHOSPHONATES IMPORT ATP-BINDING PROTEIN PHNC"/>
    <property type="match status" value="1"/>
</dbReference>
<dbReference type="InterPro" id="IPR050086">
    <property type="entry name" value="MetN_ABC_transporter-like"/>
</dbReference>
<dbReference type="Pfam" id="PF00005">
    <property type="entry name" value="ABC_tran"/>
    <property type="match status" value="1"/>
</dbReference>
<evidence type="ECO:0000313" key="6">
    <source>
        <dbReference type="EMBL" id="AYE61564.1"/>
    </source>
</evidence>
<evidence type="ECO:0000256" key="4">
    <source>
        <dbReference type="ARBA" id="ARBA00022840"/>
    </source>
</evidence>
<keyword evidence="4 6" id="KW-0067">ATP-binding</keyword>
<dbReference type="InterPro" id="IPR003439">
    <property type="entry name" value="ABC_transporter-like_ATP-bd"/>
</dbReference>
<dbReference type="InterPro" id="IPR003593">
    <property type="entry name" value="AAA+_ATPase"/>
</dbReference>
<dbReference type="Proteomes" id="UP000267794">
    <property type="component" value="Chromosome"/>
</dbReference>
<dbReference type="GO" id="GO:0005524">
    <property type="term" value="F:ATP binding"/>
    <property type="evidence" value="ECO:0007669"/>
    <property type="project" value="UniProtKB-KW"/>
</dbReference>
<dbReference type="InterPro" id="IPR027417">
    <property type="entry name" value="P-loop_NTPase"/>
</dbReference>
<dbReference type="GO" id="GO:0016887">
    <property type="term" value="F:ATP hydrolysis activity"/>
    <property type="evidence" value="ECO:0007669"/>
    <property type="project" value="InterPro"/>
</dbReference>
<sequence>MTEEILKVEHLDKFYDDRQVLHDINFSLKKGEVLTLLGSSGSGKSTLLRTLNGLEDYKNGAIYFHGKKINPSPKEWQMLRQKIGMVFQSYDLFPNLTVIENVLLAPVKVQKRNENEVKEEAIKMLKQVRLDQYLNAYPRELSGGQKQRVAIVRALAMRPEVMLLDEITASLDPEMVRGIEEIVERLSKRDHMTMIIVTHQMNFASRIADEVLFLENGHILEDTPGKDFFDHPQTQRAKEFLDSMDY</sequence>
<organism evidence="6 7">
    <name type="scientific">Lactobacillus helveticus</name>
    <name type="common">Lactobacillus suntoryeus</name>
    <dbReference type="NCBI Taxonomy" id="1587"/>
    <lineage>
        <taxon>Bacteria</taxon>
        <taxon>Bacillati</taxon>
        <taxon>Bacillota</taxon>
        <taxon>Bacilli</taxon>
        <taxon>Lactobacillales</taxon>
        <taxon>Lactobacillaceae</taxon>
        <taxon>Lactobacillus</taxon>
    </lineage>
</organism>
<evidence type="ECO:0000313" key="7">
    <source>
        <dbReference type="Proteomes" id="UP000267794"/>
    </source>
</evidence>
<dbReference type="PIRSF" id="PIRSF039085">
    <property type="entry name" value="ABC_ATPase_HisP"/>
    <property type="match status" value="1"/>
</dbReference>
<dbReference type="PROSITE" id="PS00211">
    <property type="entry name" value="ABC_TRANSPORTER_1"/>
    <property type="match status" value="1"/>
</dbReference>
<dbReference type="InterPro" id="IPR030679">
    <property type="entry name" value="ABC_ATPase_HisP-typ"/>
</dbReference>
<gene>
    <name evidence="6" type="ORF">BC335_1090</name>
</gene>
<dbReference type="AlphaFoldDB" id="A0A386RER6"/>
<accession>A0A386RER6</accession>
<evidence type="ECO:0000259" key="5">
    <source>
        <dbReference type="PROSITE" id="PS50893"/>
    </source>
</evidence>
<evidence type="ECO:0000256" key="3">
    <source>
        <dbReference type="ARBA" id="ARBA00022741"/>
    </source>
</evidence>